<organism evidence="3 4">
    <name type="scientific">Terfezia boudieri ATCC MYA-4762</name>
    <dbReference type="NCBI Taxonomy" id="1051890"/>
    <lineage>
        <taxon>Eukaryota</taxon>
        <taxon>Fungi</taxon>
        <taxon>Dikarya</taxon>
        <taxon>Ascomycota</taxon>
        <taxon>Pezizomycotina</taxon>
        <taxon>Pezizomycetes</taxon>
        <taxon>Pezizales</taxon>
        <taxon>Pezizaceae</taxon>
        <taxon>Terfezia</taxon>
    </lineage>
</organism>
<dbReference type="InParanoid" id="A0A3N4LKS0"/>
<protein>
    <submittedName>
        <fullName evidence="3">Uncharacterized protein</fullName>
    </submittedName>
</protein>
<accession>A0A3N4LKS0</accession>
<keyword evidence="1" id="KW-0472">Membrane</keyword>
<dbReference type="Proteomes" id="UP000267821">
    <property type="component" value="Unassembled WGS sequence"/>
</dbReference>
<sequence length="111" mass="12122">MYTWISSLLIVLGLAVTLPLASFPARRLDIATDQNISRGLAMYTWISSLLIVLGLAVTLPLASFQARINSNLKLCNLIQCTYGPEHSIQGSLSSFLSSPPGGRWLPGNWYV</sequence>
<feature type="signal peptide" evidence="2">
    <location>
        <begin position="1"/>
        <end position="21"/>
    </location>
</feature>
<dbReference type="EMBL" id="ML121555">
    <property type="protein sequence ID" value="RPB22069.1"/>
    <property type="molecule type" value="Genomic_DNA"/>
</dbReference>
<proteinExistence type="predicted"/>
<evidence type="ECO:0000256" key="2">
    <source>
        <dbReference type="SAM" id="SignalP"/>
    </source>
</evidence>
<evidence type="ECO:0000313" key="4">
    <source>
        <dbReference type="Proteomes" id="UP000267821"/>
    </source>
</evidence>
<gene>
    <name evidence="3" type="ORF">L211DRAFT_840175</name>
</gene>
<feature type="transmembrane region" description="Helical" evidence="1">
    <location>
        <begin position="43"/>
        <end position="64"/>
    </location>
</feature>
<keyword evidence="1" id="KW-1133">Transmembrane helix</keyword>
<name>A0A3N4LKS0_9PEZI</name>
<keyword evidence="1" id="KW-0812">Transmembrane</keyword>
<keyword evidence="4" id="KW-1185">Reference proteome</keyword>
<reference evidence="3 4" key="1">
    <citation type="journal article" date="2018" name="Nat. Ecol. Evol.">
        <title>Pezizomycetes genomes reveal the molecular basis of ectomycorrhizal truffle lifestyle.</title>
        <authorList>
            <person name="Murat C."/>
            <person name="Payen T."/>
            <person name="Noel B."/>
            <person name="Kuo A."/>
            <person name="Morin E."/>
            <person name="Chen J."/>
            <person name="Kohler A."/>
            <person name="Krizsan K."/>
            <person name="Balestrini R."/>
            <person name="Da Silva C."/>
            <person name="Montanini B."/>
            <person name="Hainaut M."/>
            <person name="Levati E."/>
            <person name="Barry K.W."/>
            <person name="Belfiori B."/>
            <person name="Cichocki N."/>
            <person name="Clum A."/>
            <person name="Dockter R.B."/>
            <person name="Fauchery L."/>
            <person name="Guy J."/>
            <person name="Iotti M."/>
            <person name="Le Tacon F."/>
            <person name="Lindquist E.A."/>
            <person name="Lipzen A."/>
            <person name="Malagnac F."/>
            <person name="Mello A."/>
            <person name="Molinier V."/>
            <person name="Miyauchi S."/>
            <person name="Poulain J."/>
            <person name="Riccioni C."/>
            <person name="Rubini A."/>
            <person name="Sitrit Y."/>
            <person name="Splivallo R."/>
            <person name="Traeger S."/>
            <person name="Wang M."/>
            <person name="Zifcakova L."/>
            <person name="Wipf D."/>
            <person name="Zambonelli A."/>
            <person name="Paolocci F."/>
            <person name="Nowrousian M."/>
            <person name="Ottonello S."/>
            <person name="Baldrian P."/>
            <person name="Spatafora J.W."/>
            <person name="Henrissat B."/>
            <person name="Nagy L.G."/>
            <person name="Aury J.M."/>
            <person name="Wincker P."/>
            <person name="Grigoriev I.V."/>
            <person name="Bonfante P."/>
            <person name="Martin F.M."/>
        </authorList>
    </citation>
    <scope>NUCLEOTIDE SEQUENCE [LARGE SCALE GENOMIC DNA]</scope>
    <source>
        <strain evidence="3 4">ATCC MYA-4762</strain>
    </source>
</reference>
<evidence type="ECO:0000313" key="3">
    <source>
        <dbReference type="EMBL" id="RPB22069.1"/>
    </source>
</evidence>
<keyword evidence="2" id="KW-0732">Signal</keyword>
<dbReference type="AlphaFoldDB" id="A0A3N4LKS0"/>
<feature type="chain" id="PRO_5018335723" evidence="2">
    <location>
        <begin position="22"/>
        <end position="111"/>
    </location>
</feature>
<evidence type="ECO:0000256" key="1">
    <source>
        <dbReference type="SAM" id="Phobius"/>
    </source>
</evidence>